<accession>A0A1M6N8J2</accession>
<dbReference type="RefSeq" id="WP_244534399.1">
    <property type="nucleotide sequence ID" value="NZ_BDEO01000001.1"/>
</dbReference>
<protein>
    <submittedName>
        <fullName evidence="2">Glutaredoxin-like domain</fullName>
    </submittedName>
</protein>
<dbReference type="SUPFAM" id="SSF52833">
    <property type="entry name" value="Thioredoxin-like"/>
    <property type="match status" value="1"/>
</dbReference>
<dbReference type="InterPro" id="IPR008554">
    <property type="entry name" value="Glutaredoxin-like"/>
</dbReference>
<dbReference type="EMBL" id="FRAL01000001">
    <property type="protein sequence ID" value="SHJ91983.1"/>
    <property type="molecule type" value="Genomic_DNA"/>
</dbReference>
<dbReference type="Proteomes" id="UP000184248">
    <property type="component" value="Unassembled WGS sequence"/>
</dbReference>
<reference evidence="3" key="1">
    <citation type="submission" date="2016-11" db="EMBL/GenBank/DDBJ databases">
        <authorList>
            <person name="Varghese N."/>
            <person name="Submissions S."/>
        </authorList>
    </citation>
    <scope>NUCLEOTIDE SEQUENCE [LARGE SCALE GENOMIC DNA]</scope>
    <source>
        <strain evidence="3">ALO Sharm</strain>
    </source>
</reference>
<sequence length="123" mass="13287">MTAESEEVIHLTLYTTTGCHLCEALEAWLGRLASEPVRLERVEVADDAALMATYATRLPVLKDAAGTELDGGHEPECLAAWLADRGWLDTAAWQEVAQPSDDDGPRGHGAVMRQGRRYLGGGP</sequence>
<dbReference type="AlphaFoldDB" id="A0A1M6N8J2"/>
<feature type="region of interest" description="Disordered" evidence="1">
    <location>
        <begin position="97"/>
        <end position="123"/>
    </location>
</feature>
<dbReference type="Gene3D" id="3.40.30.10">
    <property type="entry name" value="Glutaredoxin"/>
    <property type="match status" value="1"/>
</dbReference>
<gene>
    <name evidence="2" type="ORF">SAMN05192556_101319</name>
</gene>
<evidence type="ECO:0000313" key="3">
    <source>
        <dbReference type="Proteomes" id="UP000184248"/>
    </source>
</evidence>
<evidence type="ECO:0000313" key="2">
    <source>
        <dbReference type="EMBL" id="SHJ91983.1"/>
    </source>
</evidence>
<organism evidence="2 3">
    <name type="scientific">Halomonas caseinilytica</name>
    <dbReference type="NCBI Taxonomy" id="438744"/>
    <lineage>
        <taxon>Bacteria</taxon>
        <taxon>Pseudomonadati</taxon>
        <taxon>Pseudomonadota</taxon>
        <taxon>Gammaproteobacteria</taxon>
        <taxon>Oceanospirillales</taxon>
        <taxon>Halomonadaceae</taxon>
        <taxon>Halomonas</taxon>
    </lineage>
</organism>
<name>A0A1M6N8J2_9GAMM</name>
<dbReference type="Pfam" id="PF05768">
    <property type="entry name" value="Glrx-like"/>
    <property type="match status" value="1"/>
</dbReference>
<evidence type="ECO:0000256" key="1">
    <source>
        <dbReference type="SAM" id="MobiDB-lite"/>
    </source>
</evidence>
<proteinExistence type="predicted"/>
<dbReference type="InterPro" id="IPR036249">
    <property type="entry name" value="Thioredoxin-like_sf"/>
</dbReference>
<keyword evidence="3" id="KW-1185">Reference proteome</keyword>